<accession>A0A8K0UHS9</accession>
<protein>
    <submittedName>
        <fullName evidence="2">Protein kinase subdomain-containing protein PKL/CAK/Fmp29</fullName>
    </submittedName>
</protein>
<dbReference type="PANTHER" id="PTHR36091">
    <property type="entry name" value="ALTERED INHERITANCE OF MITOCHONDRIA PROTEIN 9, MITOCHONDRIAL"/>
    <property type="match status" value="1"/>
</dbReference>
<dbReference type="InterPro" id="IPR051035">
    <property type="entry name" value="Mito_inheritance_9"/>
</dbReference>
<keyword evidence="3" id="KW-1185">Reference proteome</keyword>
<dbReference type="PANTHER" id="PTHR36091:SF2">
    <property type="entry name" value="AMINOGLYCOSIDE PHOSPHOTRANSFERASE DOMAIN-CONTAINING PROTEIN"/>
    <property type="match status" value="1"/>
</dbReference>
<dbReference type="InterPro" id="IPR011009">
    <property type="entry name" value="Kinase-like_dom_sf"/>
</dbReference>
<gene>
    <name evidence="2" type="ORF">BXZ70DRAFT_957172</name>
</gene>
<evidence type="ECO:0000259" key="1">
    <source>
        <dbReference type="Pfam" id="PF01636"/>
    </source>
</evidence>
<organism evidence="2 3">
    <name type="scientific">Cristinia sonorae</name>
    <dbReference type="NCBI Taxonomy" id="1940300"/>
    <lineage>
        <taxon>Eukaryota</taxon>
        <taxon>Fungi</taxon>
        <taxon>Dikarya</taxon>
        <taxon>Basidiomycota</taxon>
        <taxon>Agaricomycotina</taxon>
        <taxon>Agaricomycetes</taxon>
        <taxon>Agaricomycetidae</taxon>
        <taxon>Agaricales</taxon>
        <taxon>Pleurotineae</taxon>
        <taxon>Stephanosporaceae</taxon>
        <taxon>Cristinia</taxon>
    </lineage>
</organism>
<keyword evidence="2" id="KW-0418">Kinase</keyword>
<feature type="domain" description="Aminoglycoside phosphotransferase" evidence="1">
    <location>
        <begin position="107"/>
        <end position="378"/>
    </location>
</feature>
<proteinExistence type="predicted"/>
<keyword evidence="2" id="KW-0808">Transferase</keyword>
<comment type="caution">
    <text evidence="2">The sequence shown here is derived from an EMBL/GenBank/DDBJ whole genome shotgun (WGS) entry which is preliminary data.</text>
</comment>
<name>A0A8K0UHS9_9AGAR</name>
<evidence type="ECO:0000313" key="2">
    <source>
        <dbReference type="EMBL" id="KAH8085464.1"/>
    </source>
</evidence>
<dbReference type="Proteomes" id="UP000813824">
    <property type="component" value="Unassembled WGS sequence"/>
</dbReference>
<dbReference type="GO" id="GO:0005739">
    <property type="term" value="C:mitochondrion"/>
    <property type="evidence" value="ECO:0007669"/>
    <property type="project" value="TreeGrafter"/>
</dbReference>
<reference evidence="2" key="1">
    <citation type="journal article" date="2021" name="New Phytol.">
        <title>Evolutionary innovations through gain and loss of genes in the ectomycorrhizal Boletales.</title>
        <authorList>
            <person name="Wu G."/>
            <person name="Miyauchi S."/>
            <person name="Morin E."/>
            <person name="Kuo A."/>
            <person name="Drula E."/>
            <person name="Varga T."/>
            <person name="Kohler A."/>
            <person name="Feng B."/>
            <person name="Cao Y."/>
            <person name="Lipzen A."/>
            <person name="Daum C."/>
            <person name="Hundley H."/>
            <person name="Pangilinan J."/>
            <person name="Johnson J."/>
            <person name="Barry K."/>
            <person name="LaButti K."/>
            <person name="Ng V."/>
            <person name="Ahrendt S."/>
            <person name="Min B."/>
            <person name="Choi I.G."/>
            <person name="Park H."/>
            <person name="Plett J.M."/>
            <person name="Magnuson J."/>
            <person name="Spatafora J.W."/>
            <person name="Nagy L.G."/>
            <person name="Henrissat B."/>
            <person name="Grigoriev I.V."/>
            <person name="Yang Z.L."/>
            <person name="Xu J."/>
            <person name="Martin F.M."/>
        </authorList>
    </citation>
    <scope>NUCLEOTIDE SEQUENCE</scope>
    <source>
        <strain evidence="2">KKN 215</strain>
    </source>
</reference>
<dbReference type="Gene3D" id="3.30.200.20">
    <property type="entry name" value="Phosphorylase Kinase, domain 1"/>
    <property type="match status" value="1"/>
</dbReference>
<dbReference type="GO" id="GO:0016301">
    <property type="term" value="F:kinase activity"/>
    <property type="evidence" value="ECO:0007669"/>
    <property type="project" value="UniProtKB-KW"/>
</dbReference>
<dbReference type="Pfam" id="PF01636">
    <property type="entry name" value="APH"/>
    <property type="match status" value="1"/>
</dbReference>
<dbReference type="InterPro" id="IPR002575">
    <property type="entry name" value="Aminoglycoside_PTrfase"/>
</dbReference>
<sequence>MQCSLTRTRILHSSTLSSLRPACLSLLSSTFISTSTSLHLPRRSLSTMPGSPNNLFEYTSGSWLVNKDLRLAERKHDFDDDELRRLAAQSVGRTLQDVDTMEKLDEGGFNRIFLITMHDGFQMIARIPYPVTEPKFYAVASEVATMALLRAHGLPVPKVYGYSPTSVNAAKTEYIFMEFVKGTKLTDLWMQLKEADLASILRQLVKLEKQIMSITFPAGGSPYYVHDLRKAAGEKAGIPMSFKGEHFCIGPDVRLHMWYGRRSELGVNRGPYENAEAALAAAAHKEIAYLERFGQPLLPLQRGRREAYKYEKQSPLEHIKNLQRYLLMASSLVPNKQSLREFCIRHPDLQPSNIMVSTSSESGQLEIVSLLDWQHASILPRFLLAGIPDRLQNYDDPVSRSLIPPSFPPDANEMEESELVEAVGLHHARLVHYHYAKATEELNELHHDALSDSASLFIRRLFYQAGAPWEAETHDLKALLIEATEEWGKLAGAGVPCPVEFEPDDVSETKAFSARLQLADENVRNIQGMIGFETETWVPSDDYGKAKSLAELVKLKVLTELPKGELRDKTQENWFLDDMDEKDYM</sequence>
<dbReference type="AlphaFoldDB" id="A0A8K0UHS9"/>
<dbReference type="OrthoDB" id="2831558at2759"/>
<dbReference type="EMBL" id="JAEVFJ010000044">
    <property type="protein sequence ID" value="KAH8085464.1"/>
    <property type="molecule type" value="Genomic_DNA"/>
</dbReference>
<evidence type="ECO:0000313" key="3">
    <source>
        <dbReference type="Proteomes" id="UP000813824"/>
    </source>
</evidence>
<dbReference type="SUPFAM" id="SSF56112">
    <property type="entry name" value="Protein kinase-like (PK-like)"/>
    <property type="match status" value="1"/>
</dbReference>